<dbReference type="EnsemblPlants" id="EMT26804">
    <property type="protein sequence ID" value="EMT26804"/>
    <property type="gene ID" value="F775_00386"/>
</dbReference>
<evidence type="ECO:0000259" key="2">
    <source>
        <dbReference type="Pfam" id="PF20235"/>
    </source>
</evidence>
<feature type="domain" description="PIR2-like helical" evidence="2">
    <location>
        <begin position="119"/>
        <end position="234"/>
    </location>
</feature>
<dbReference type="PANTHER" id="PTHR33120">
    <property type="entry name" value="EXPRESSED PROTEIN-RELATED"/>
    <property type="match status" value="1"/>
</dbReference>
<dbReference type="AlphaFoldDB" id="M8BXW4"/>
<organism evidence="3">
    <name type="scientific">Aegilops tauschii</name>
    <name type="common">Tausch's goatgrass</name>
    <name type="synonym">Aegilops squarrosa</name>
    <dbReference type="NCBI Taxonomy" id="37682"/>
    <lineage>
        <taxon>Eukaryota</taxon>
        <taxon>Viridiplantae</taxon>
        <taxon>Streptophyta</taxon>
        <taxon>Embryophyta</taxon>
        <taxon>Tracheophyta</taxon>
        <taxon>Spermatophyta</taxon>
        <taxon>Magnoliopsida</taxon>
        <taxon>Liliopsida</taxon>
        <taxon>Poales</taxon>
        <taxon>Poaceae</taxon>
        <taxon>BOP clade</taxon>
        <taxon>Pooideae</taxon>
        <taxon>Triticodae</taxon>
        <taxon>Triticeae</taxon>
        <taxon>Triticinae</taxon>
        <taxon>Aegilops</taxon>
    </lineage>
</organism>
<dbReference type="InterPro" id="IPR046527">
    <property type="entry name" value="PIR2-like_helical"/>
</dbReference>
<dbReference type="PANTHER" id="PTHR33120:SF53">
    <property type="entry name" value="OS03G0697833 PROTEIN"/>
    <property type="match status" value="1"/>
</dbReference>
<feature type="domain" description="DUF3615" evidence="1">
    <location>
        <begin position="298"/>
        <end position="406"/>
    </location>
</feature>
<evidence type="ECO:0000259" key="1">
    <source>
        <dbReference type="Pfam" id="PF12274"/>
    </source>
</evidence>
<dbReference type="InterPro" id="IPR022059">
    <property type="entry name" value="DUF3615"/>
</dbReference>
<dbReference type="Pfam" id="PF20235">
    <property type="entry name" value="PIR2-like_helical"/>
    <property type="match status" value="2"/>
</dbReference>
<dbReference type="Pfam" id="PF12274">
    <property type="entry name" value="DUF3615"/>
    <property type="match status" value="1"/>
</dbReference>
<evidence type="ECO:0000313" key="3">
    <source>
        <dbReference type="EnsemblPlants" id="EMT26804"/>
    </source>
</evidence>
<proteinExistence type="predicted"/>
<name>M8BXW4_AEGTA</name>
<accession>M8BXW4</accession>
<sequence>MVLKRRRSERAHADRPYRCDSSKRISRNKSAALEAINGFYAAALDRLPLDEMPALAPRLLRAGGCLSCNAIESIHTLLIKPRRKLGALAGVTPPQFHLELNRPPPFVPTKSLRSTLLQKIYGFYLKGLALLPTDGLRTHHHRCLLKAGHCYGPSTDPVSNIVLNTLWYNATFPPAGGLSPATMICSRSLVLVAYRSLRGLVAYIRAYFGMMSEHQAMHCLLFTEVNLWGAMKLARQQGHTEGTMLRQYSAYKAAATAAQHPDPDAVVEFFMSTFPMMPLPKEENEALDVERIQQLLSEYCSTPSDSAHTVPGPEYELHVICGLNSNVGKAFVWGLHYGPLLSWRPKKTQHSHINFLARPRDLHSSDTVPILFFAECSNDEDAVDEPSCWPVTGHPEVCEEDCIYFDADRDAKCAEFLNSRGRTMQGPRLV</sequence>
<protein>
    <submittedName>
        <fullName evidence="3">Uncharacterized protein</fullName>
    </submittedName>
</protein>
<reference evidence="3" key="1">
    <citation type="submission" date="2015-06" db="UniProtKB">
        <authorList>
            <consortium name="EnsemblPlants"/>
        </authorList>
    </citation>
    <scope>IDENTIFICATION</scope>
</reference>
<feature type="domain" description="PIR2-like helical" evidence="2">
    <location>
        <begin position="35"/>
        <end position="68"/>
    </location>
</feature>